<dbReference type="InterPro" id="IPR013087">
    <property type="entry name" value="Znf_C2H2_type"/>
</dbReference>
<dbReference type="SMART" id="SM00614">
    <property type="entry name" value="ZnF_BED"/>
    <property type="match status" value="1"/>
</dbReference>
<evidence type="ECO:0000313" key="13">
    <source>
        <dbReference type="Proteomes" id="UP000069940"/>
    </source>
</evidence>
<keyword evidence="2" id="KW-0479">Metal-binding</keyword>
<evidence type="ECO:0000313" key="12">
    <source>
        <dbReference type="EnsemblMetazoa" id="AALFPA23_002911.P3008"/>
    </source>
</evidence>
<evidence type="ECO:0000256" key="8">
    <source>
        <dbReference type="ARBA" id="ARBA00023242"/>
    </source>
</evidence>
<dbReference type="EnsemblMetazoa" id="AALFPA23_002911.R3008">
    <property type="protein sequence ID" value="AALFPA23_002911.P3008"/>
    <property type="gene ID" value="AALFPA23_002911"/>
</dbReference>
<reference evidence="12" key="2">
    <citation type="submission" date="2025-05" db="UniProtKB">
        <authorList>
            <consortium name="EnsemblMetazoa"/>
        </authorList>
    </citation>
    <scope>IDENTIFICATION</scope>
    <source>
        <strain evidence="12">Foshan</strain>
    </source>
</reference>
<feature type="domain" description="C2H2-type" evidence="11">
    <location>
        <begin position="175"/>
        <end position="203"/>
    </location>
</feature>
<dbReference type="RefSeq" id="XP_062700758.1">
    <property type="nucleotide sequence ID" value="XM_062844774.1"/>
</dbReference>
<dbReference type="EnsemblMetazoa" id="AALFPA23_002911.R3009">
    <property type="protein sequence ID" value="AALFPA23_002911.P3009"/>
    <property type="gene ID" value="AALFPA23_002911"/>
</dbReference>
<dbReference type="PROSITE" id="PS50157">
    <property type="entry name" value="ZINC_FINGER_C2H2_2"/>
    <property type="match status" value="4"/>
</dbReference>
<feature type="domain" description="C2H2-type" evidence="11">
    <location>
        <begin position="336"/>
        <end position="364"/>
    </location>
</feature>
<keyword evidence="6" id="KW-0805">Transcription regulation</keyword>
<feature type="region of interest" description="Disordered" evidence="10">
    <location>
        <begin position="125"/>
        <end position="165"/>
    </location>
</feature>
<evidence type="ECO:0000256" key="1">
    <source>
        <dbReference type="ARBA" id="ARBA00004123"/>
    </source>
</evidence>
<keyword evidence="13" id="KW-1185">Reference proteome</keyword>
<accession>A0ABM1XU94</accession>
<dbReference type="SMART" id="SM00868">
    <property type="entry name" value="zf-AD"/>
    <property type="match status" value="1"/>
</dbReference>
<evidence type="ECO:0000256" key="10">
    <source>
        <dbReference type="SAM" id="MobiDB-lite"/>
    </source>
</evidence>
<evidence type="ECO:0000256" key="2">
    <source>
        <dbReference type="ARBA" id="ARBA00022723"/>
    </source>
</evidence>
<organism evidence="12 13">
    <name type="scientific">Aedes albopictus</name>
    <name type="common">Asian tiger mosquito</name>
    <name type="synonym">Stegomyia albopicta</name>
    <dbReference type="NCBI Taxonomy" id="7160"/>
    <lineage>
        <taxon>Eukaryota</taxon>
        <taxon>Metazoa</taxon>
        <taxon>Ecdysozoa</taxon>
        <taxon>Arthropoda</taxon>
        <taxon>Hexapoda</taxon>
        <taxon>Insecta</taxon>
        <taxon>Pterygota</taxon>
        <taxon>Neoptera</taxon>
        <taxon>Endopterygota</taxon>
        <taxon>Diptera</taxon>
        <taxon>Nematocera</taxon>
        <taxon>Culicoidea</taxon>
        <taxon>Culicidae</taxon>
        <taxon>Culicinae</taxon>
        <taxon>Aedini</taxon>
        <taxon>Aedes</taxon>
        <taxon>Stegomyia</taxon>
    </lineage>
</organism>
<dbReference type="SUPFAM" id="SSF57667">
    <property type="entry name" value="beta-beta-alpha zinc fingers"/>
    <property type="match status" value="2"/>
</dbReference>
<keyword evidence="7" id="KW-0804">Transcription</keyword>
<dbReference type="InterPro" id="IPR036236">
    <property type="entry name" value="Znf_C2H2_sf"/>
</dbReference>
<evidence type="ECO:0000256" key="5">
    <source>
        <dbReference type="ARBA" id="ARBA00022833"/>
    </source>
</evidence>
<evidence type="ECO:0000256" key="3">
    <source>
        <dbReference type="ARBA" id="ARBA00022737"/>
    </source>
</evidence>
<evidence type="ECO:0000256" key="6">
    <source>
        <dbReference type="ARBA" id="ARBA00023015"/>
    </source>
</evidence>
<sequence length="502" mass="57680">MSDCLTCTKSTVGEGLVLAVGADQEVQNALCEHFWFDEDQCLESLLCYQCWQKIEDFHRFYCEVRKLHSRPLYSQEPMVLKQESHPVGVVLEVPAEQAGDSTVVENDEMCLIKYENRPIDFAMEPSEQPSECIDANENEKDPRGKKRPRLRENETNATQERSETHLQYHLDPDLFKCSYCSKQHISRDALKKHLRLNHNANKDSPITVAKEDEPGVIRTEGSSGKRKSGASDILNSSGDEDDEDGDGRRKTKPKTAASNRMNITPQENTQIQAFLEKHRILECETCSERCIRITDFQKHCLEKHNKSATVQCCNRTFQGSTRFVSHILHHINPERFKCSECPTICASWDALKCHLQTMHTPEGKNKYPCYVCERRFRTKLAARRHAEEHGAPAPPTDDDVIDKIIAENYTLECDTCQKRHDSYKALQQHSTTEHGKPSNVTCCRKKMGRRSDLLDHYRYHQDPNTFMCKVCRKAFHHSISLRNHMKTIHPAEWEKICSAGGC</sequence>
<dbReference type="Proteomes" id="UP000069940">
    <property type="component" value="Unassembled WGS sequence"/>
</dbReference>
<feature type="compositionally biased region" description="Polar residues" evidence="10">
    <location>
        <begin position="256"/>
        <end position="265"/>
    </location>
</feature>
<evidence type="ECO:0000256" key="4">
    <source>
        <dbReference type="ARBA" id="ARBA00022771"/>
    </source>
</evidence>
<dbReference type="GeneID" id="109410320"/>
<keyword evidence="4 9" id="KW-0863">Zinc-finger</keyword>
<dbReference type="Gene3D" id="3.30.160.60">
    <property type="entry name" value="Classic Zinc Finger"/>
    <property type="match status" value="4"/>
</dbReference>
<keyword evidence="8" id="KW-0539">Nucleus</keyword>
<feature type="compositionally biased region" description="Basic and acidic residues" evidence="10">
    <location>
        <begin position="150"/>
        <end position="165"/>
    </location>
</feature>
<feature type="region of interest" description="Disordered" evidence="10">
    <location>
        <begin position="205"/>
        <end position="265"/>
    </location>
</feature>
<dbReference type="PROSITE" id="PS00028">
    <property type="entry name" value="ZINC_FINGER_C2H2_1"/>
    <property type="match status" value="3"/>
</dbReference>
<reference evidence="13" key="1">
    <citation type="journal article" date="2015" name="Proc. Natl. Acad. Sci. U.S.A.">
        <title>Genome sequence of the Asian Tiger mosquito, Aedes albopictus, reveals insights into its biology, genetics, and evolution.</title>
        <authorList>
            <person name="Chen X.G."/>
            <person name="Jiang X."/>
            <person name="Gu J."/>
            <person name="Xu M."/>
            <person name="Wu Y."/>
            <person name="Deng Y."/>
            <person name="Zhang C."/>
            <person name="Bonizzoni M."/>
            <person name="Dermauw W."/>
            <person name="Vontas J."/>
            <person name="Armbruster P."/>
            <person name="Huang X."/>
            <person name="Yang Y."/>
            <person name="Zhang H."/>
            <person name="He W."/>
            <person name="Peng H."/>
            <person name="Liu Y."/>
            <person name="Wu K."/>
            <person name="Chen J."/>
            <person name="Lirakis M."/>
            <person name="Topalis P."/>
            <person name="Van Leeuwen T."/>
            <person name="Hall A.B."/>
            <person name="Jiang X."/>
            <person name="Thorpe C."/>
            <person name="Mueller R.L."/>
            <person name="Sun C."/>
            <person name="Waterhouse R.M."/>
            <person name="Yan G."/>
            <person name="Tu Z.J."/>
            <person name="Fang X."/>
            <person name="James A.A."/>
        </authorList>
    </citation>
    <scope>NUCLEOTIDE SEQUENCE [LARGE SCALE GENOMIC DNA]</scope>
    <source>
        <strain evidence="13">Foshan</strain>
    </source>
</reference>
<feature type="domain" description="C2H2-type" evidence="11">
    <location>
        <begin position="466"/>
        <end position="494"/>
    </location>
</feature>
<dbReference type="PANTHER" id="PTHR47772:SF11">
    <property type="entry name" value="C2H2-TYPE DOMAIN-CONTAINING PROTEIN"/>
    <property type="match status" value="1"/>
</dbReference>
<comment type="subcellular location">
    <subcellularLocation>
        <location evidence="1">Nucleus</location>
    </subcellularLocation>
</comment>
<keyword evidence="3" id="KW-0677">Repeat</keyword>
<dbReference type="InterPro" id="IPR012934">
    <property type="entry name" value="Znf_AD"/>
</dbReference>
<dbReference type="Gene3D" id="3.40.1800.20">
    <property type="match status" value="1"/>
</dbReference>
<name>A0ABM1XU94_AEDAL</name>
<dbReference type="SMART" id="SM00355">
    <property type="entry name" value="ZnF_C2H2"/>
    <property type="match status" value="8"/>
</dbReference>
<dbReference type="InterPro" id="IPR050636">
    <property type="entry name" value="C2H2-ZF_domain-containing"/>
</dbReference>
<dbReference type="PANTHER" id="PTHR47772">
    <property type="entry name" value="ZINC FINGER PROTEIN 200"/>
    <property type="match status" value="1"/>
</dbReference>
<proteinExistence type="predicted"/>
<evidence type="ECO:0000259" key="11">
    <source>
        <dbReference type="PROSITE" id="PS50157"/>
    </source>
</evidence>
<evidence type="ECO:0000256" key="7">
    <source>
        <dbReference type="ARBA" id="ARBA00023163"/>
    </source>
</evidence>
<dbReference type="RefSeq" id="XP_019539414.3">
    <property type="nucleotide sequence ID" value="XM_019683869.3"/>
</dbReference>
<evidence type="ECO:0000256" key="9">
    <source>
        <dbReference type="PROSITE-ProRule" id="PRU00042"/>
    </source>
</evidence>
<keyword evidence="5" id="KW-0862">Zinc</keyword>
<protein>
    <recommendedName>
        <fullName evidence="11">C2H2-type domain-containing protein</fullName>
    </recommendedName>
</protein>
<feature type="domain" description="C2H2-type" evidence="11">
    <location>
        <begin position="367"/>
        <end position="394"/>
    </location>
</feature>